<dbReference type="Proteomes" id="UP001060504">
    <property type="component" value="Unassembled WGS sequence"/>
</dbReference>
<protein>
    <recommendedName>
        <fullName evidence="3">Protein-glutamine gamma-glutamyltransferase-like C-terminal domain-containing protein</fullName>
    </recommendedName>
</protein>
<name>A0ABQ4VFS8_9MYCO</name>
<evidence type="ECO:0000259" key="3">
    <source>
        <dbReference type="Pfam" id="PF13559"/>
    </source>
</evidence>
<dbReference type="EMBL" id="BPRH01002745">
    <property type="protein sequence ID" value="GJF18365.1"/>
    <property type="molecule type" value="Genomic_DNA"/>
</dbReference>
<sequence length="313" mass="32980">MPDDDKPDDDKAVARTVAVIVLLLLAVVALKGYLPGVERAPDSPEPESSGTGSVVAAFVLLGVSIIIMVIAIVEGRRRPAGPTPGELPRDRGGRSRVSWRLLLIVVAVILTWLLVVLLLMRSGSGFVIDAPPVPDPDANTRPEGGQPEPESPADHGNVFGLLMAASIALLVVSIAGTLIARRRVDAVNPVPAGSGVSPEDSTRDGPDLARAAELGLAEVGDRSRDPREAIIACYAAMERELAKSPGTTPQDSDTPAEVLARAVERHALQADSAAELVDLFEEARFSAHVMNEGHRAAAVRALRLVQRELQGVT</sequence>
<evidence type="ECO:0000313" key="4">
    <source>
        <dbReference type="EMBL" id="GJF18365.1"/>
    </source>
</evidence>
<accession>A0ABQ4VFS8</accession>
<dbReference type="InterPro" id="IPR025403">
    <property type="entry name" value="TgpA-like_C"/>
</dbReference>
<gene>
    <name evidence="4" type="ORF">NGTWS1702_26230</name>
</gene>
<comment type="caution">
    <text evidence="4">The sequence shown here is derived from an EMBL/GenBank/DDBJ whole genome shotgun (WGS) entry which is preliminary data.</text>
</comment>
<feature type="transmembrane region" description="Helical" evidence="2">
    <location>
        <begin position="12"/>
        <end position="34"/>
    </location>
</feature>
<organism evidence="4 5">
    <name type="scientific">Mycolicibacterium cyprinidarum</name>
    <dbReference type="NCBI Taxonomy" id="2860311"/>
    <lineage>
        <taxon>Bacteria</taxon>
        <taxon>Bacillati</taxon>
        <taxon>Actinomycetota</taxon>
        <taxon>Actinomycetes</taxon>
        <taxon>Mycobacteriales</taxon>
        <taxon>Mycobacteriaceae</taxon>
        <taxon>Mycolicibacterium</taxon>
    </lineage>
</organism>
<keyword evidence="5" id="KW-1185">Reference proteome</keyword>
<feature type="transmembrane region" description="Helical" evidence="2">
    <location>
        <begin position="158"/>
        <end position="180"/>
    </location>
</feature>
<reference evidence="4 5" key="1">
    <citation type="submission" date="2021-08" db="EMBL/GenBank/DDBJ databases">
        <title>Draft genome sequence of Mycolicibacterium sp. NGTWS1702 strain.</title>
        <authorList>
            <person name="Matsumoto M."/>
            <person name="Tang B.C.C."/>
            <person name="Machida Y."/>
            <person name="Matoyama H."/>
            <person name="Kishihara T."/>
            <person name="Sato S."/>
            <person name="Kondo I."/>
            <person name="Sano M."/>
            <person name="Kato G."/>
        </authorList>
    </citation>
    <scope>NUCLEOTIDE SEQUENCE [LARGE SCALE GENOMIC DNA]</scope>
    <source>
        <strain evidence="4 5">NGTWSNA01</strain>
    </source>
</reference>
<evidence type="ECO:0000256" key="1">
    <source>
        <dbReference type="SAM" id="MobiDB-lite"/>
    </source>
</evidence>
<dbReference type="Pfam" id="PF13559">
    <property type="entry name" value="DUF4129"/>
    <property type="match status" value="1"/>
</dbReference>
<proteinExistence type="predicted"/>
<evidence type="ECO:0000313" key="5">
    <source>
        <dbReference type="Proteomes" id="UP001060504"/>
    </source>
</evidence>
<feature type="domain" description="Protein-glutamine gamma-glutamyltransferase-like C-terminal" evidence="3">
    <location>
        <begin position="233"/>
        <end position="303"/>
    </location>
</feature>
<keyword evidence="2" id="KW-0472">Membrane</keyword>
<feature type="transmembrane region" description="Helical" evidence="2">
    <location>
        <begin position="99"/>
        <end position="120"/>
    </location>
</feature>
<keyword evidence="2" id="KW-1133">Transmembrane helix</keyword>
<feature type="region of interest" description="Disordered" evidence="1">
    <location>
        <begin position="130"/>
        <end position="155"/>
    </location>
</feature>
<evidence type="ECO:0000256" key="2">
    <source>
        <dbReference type="SAM" id="Phobius"/>
    </source>
</evidence>
<feature type="transmembrane region" description="Helical" evidence="2">
    <location>
        <begin position="54"/>
        <end position="73"/>
    </location>
</feature>
<keyword evidence="2" id="KW-0812">Transmembrane</keyword>